<dbReference type="RefSeq" id="WP_260795449.1">
    <property type="nucleotide sequence ID" value="NZ_CP093313.1"/>
</dbReference>
<dbReference type="EMBL" id="CP093313">
    <property type="protein sequence ID" value="UWZ85840.1"/>
    <property type="molecule type" value="Genomic_DNA"/>
</dbReference>
<evidence type="ECO:0000313" key="3">
    <source>
        <dbReference type="Proteomes" id="UP001059380"/>
    </source>
</evidence>
<dbReference type="InterPro" id="IPR010496">
    <property type="entry name" value="AL/BT2_dom"/>
</dbReference>
<gene>
    <name evidence="2" type="ORF">MOP44_07830</name>
</gene>
<organism evidence="2 3">
    <name type="scientific">Occallatibacter riparius</name>
    <dbReference type="NCBI Taxonomy" id="1002689"/>
    <lineage>
        <taxon>Bacteria</taxon>
        <taxon>Pseudomonadati</taxon>
        <taxon>Acidobacteriota</taxon>
        <taxon>Terriglobia</taxon>
        <taxon>Terriglobales</taxon>
        <taxon>Acidobacteriaceae</taxon>
        <taxon>Occallatibacter</taxon>
    </lineage>
</organism>
<accession>A0A9J7BT67</accession>
<dbReference type="Proteomes" id="UP001059380">
    <property type="component" value="Chromosome"/>
</dbReference>
<name>A0A9J7BT67_9BACT</name>
<sequence>MPKPAVILRSIAFILLLAVALCAGLWAGYRSTRGKSAGSRYQTMHGWQTISGRWNERDTVFSNSNYGRGDMLIAQHSQGANYSVSADIRFDLLFPETHYGDAGLVIRTTDPEQGVDSYQGYYAGIRPDQQTVILGRASYDWHELASKRLATPVSVGSWYRVTLSAQACNLVVTVTPESGTGATRLEHEDPQCLPQGVAGLRSFYAQASWRNVRITPE</sequence>
<proteinExistence type="predicted"/>
<dbReference type="Pfam" id="PF06439">
    <property type="entry name" value="3keto-disac_hyd"/>
    <property type="match status" value="1"/>
</dbReference>
<evidence type="ECO:0000313" key="2">
    <source>
        <dbReference type="EMBL" id="UWZ85840.1"/>
    </source>
</evidence>
<reference evidence="2" key="1">
    <citation type="submission" date="2021-04" db="EMBL/GenBank/DDBJ databases">
        <title>Phylogenetic analysis of Acidobacteriaceae.</title>
        <authorList>
            <person name="Qiu L."/>
            <person name="Zhang Q."/>
        </authorList>
    </citation>
    <scope>NUCLEOTIDE SEQUENCE</scope>
    <source>
        <strain evidence="2">DSM 25168</strain>
    </source>
</reference>
<keyword evidence="3" id="KW-1185">Reference proteome</keyword>
<dbReference type="KEGG" id="orp:MOP44_07830"/>
<dbReference type="AlphaFoldDB" id="A0A9J7BT67"/>
<dbReference type="Gene3D" id="2.60.120.560">
    <property type="entry name" value="Exo-inulinase, domain 1"/>
    <property type="match status" value="1"/>
</dbReference>
<feature type="domain" description="3-keto-alpha-glucoside-1,2-lyase/3-keto-2-hydroxy-glucal hydratase" evidence="1">
    <location>
        <begin position="43"/>
        <end position="215"/>
    </location>
</feature>
<protein>
    <submittedName>
        <fullName evidence="2">DUF1080 domain-containing protein</fullName>
    </submittedName>
</protein>
<dbReference type="GO" id="GO:0016787">
    <property type="term" value="F:hydrolase activity"/>
    <property type="evidence" value="ECO:0007669"/>
    <property type="project" value="InterPro"/>
</dbReference>
<evidence type="ECO:0000259" key="1">
    <source>
        <dbReference type="Pfam" id="PF06439"/>
    </source>
</evidence>